<dbReference type="Gene3D" id="3.40.50.2030">
    <property type="match status" value="2"/>
</dbReference>
<evidence type="ECO:0000256" key="8">
    <source>
        <dbReference type="ARBA" id="ARBA00048733"/>
    </source>
</evidence>
<evidence type="ECO:0000256" key="9">
    <source>
        <dbReference type="PIRNR" id="PIRNR005023"/>
    </source>
</evidence>
<sequence>MEKLEKKGKKVADIKDVTTCEATGRMLEKARRDGVVVAFDRAADMKPCPIGAESACCKMCYMGPCRLNARDPYGKVGVCGATIDTIQSRNLARMVASGSAAHNDHGMAVLELFKGVANGTITDYTIKDPYRLEALCVELGLEIEGKTIQEMALDLAEELEKTYTQTEGEIPFMKRVPAKTLETWRKLDIVPRGAMIEVMGIMSRTHMGCDQHYENITKAISKTALADGWGGSMVATELGDIMFGTPSPVQADVNFGVLKEDHVNVIVHGHEPNLFESMLVSVSDPALVQIARDKGAKGINLVGMCCSGAEMMSRHGVPHAGNFMSTEPVLVTGAVDAMAVDIQCIQQGLVKTAECYKTHLITTNPRCHIEGARHIEFEEHSPRECTDEIVTLAIARFANRGVDIEIPQIVNKGIHGFSHEYINYMLGGSFRSSYAPLNDNIINGRIRGVAGVVGCVNPRVKQDWVHVELVKELIKNDVLVIQTGCSQIALAKAGLTVPEAAHLAGPGLREVCEAVGMPPILGLGSCVDNTRILTAATAMVNQGGLGDCLADLPVAGAAPEWMSEKAVAIGQYFVASGVYTVFGVGFPTVKDTKFHNLLFGGLEEQGLGKWGVTKDPYEMAAMMIAHIDKKRKELGIDKSRERVLMDMATRRELA</sequence>
<evidence type="ECO:0000313" key="10">
    <source>
        <dbReference type="EMBL" id="BCS97268.1"/>
    </source>
</evidence>
<evidence type="ECO:0000256" key="6">
    <source>
        <dbReference type="ARBA" id="ARBA00023004"/>
    </source>
</evidence>
<evidence type="ECO:0000313" key="11">
    <source>
        <dbReference type="Proteomes" id="UP001320148"/>
    </source>
</evidence>
<keyword evidence="11" id="KW-1185">Reference proteome</keyword>
<evidence type="ECO:0000256" key="4">
    <source>
        <dbReference type="ARBA" id="ARBA00022723"/>
    </source>
</evidence>
<keyword evidence="5 9" id="KW-0560">Oxidoreductase</keyword>
<dbReference type="PIRSF" id="PIRSF005023">
    <property type="entry name" value="CODH"/>
    <property type="match status" value="1"/>
</dbReference>
<comment type="cofactor">
    <cofactor evidence="1">
        <name>[4Fe-4S] cluster</name>
        <dbReference type="ChEBI" id="CHEBI:49883"/>
    </cofactor>
</comment>
<name>A0ABM7PJC7_9BACT</name>
<keyword evidence="7 9" id="KW-0411">Iron-sulfur</keyword>
<evidence type="ECO:0000256" key="3">
    <source>
        <dbReference type="ARBA" id="ARBA00022596"/>
    </source>
</evidence>
<dbReference type="EC" id="1.2.7.4" evidence="9"/>
<evidence type="ECO:0000256" key="5">
    <source>
        <dbReference type="ARBA" id="ARBA00023002"/>
    </source>
</evidence>
<dbReference type="InterPro" id="IPR016101">
    <property type="entry name" value="CO_DH_a-bundle"/>
</dbReference>
<dbReference type="Proteomes" id="UP001320148">
    <property type="component" value="Chromosome"/>
</dbReference>
<evidence type="ECO:0000256" key="1">
    <source>
        <dbReference type="ARBA" id="ARBA00001966"/>
    </source>
</evidence>
<dbReference type="InterPro" id="IPR004137">
    <property type="entry name" value="HCP/CODH"/>
</dbReference>
<keyword evidence="4 9" id="KW-0479">Metal-binding</keyword>
<dbReference type="InterPro" id="IPR016099">
    <property type="entry name" value="Prismane-like_a/b-sand"/>
</dbReference>
<evidence type="ECO:0000256" key="7">
    <source>
        <dbReference type="ARBA" id="ARBA00023014"/>
    </source>
</evidence>
<reference evidence="10 11" key="1">
    <citation type="submission" date="2021-02" db="EMBL/GenBank/DDBJ databases">
        <title>Complete genome of Desulfoluna sp. strain ASN36.</title>
        <authorList>
            <person name="Takahashi A."/>
            <person name="Kojima H."/>
            <person name="Fukui M."/>
        </authorList>
    </citation>
    <scope>NUCLEOTIDE SEQUENCE [LARGE SCALE GENOMIC DNA]</scope>
    <source>
        <strain evidence="10 11">ASN36</strain>
    </source>
</reference>
<dbReference type="EMBL" id="AP024488">
    <property type="protein sequence ID" value="BCS97268.1"/>
    <property type="molecule type" value="Genomic_DNA"/>
</dbReference>
<keyword evidence="2 9" id="KW-0004">4Fe-4S</keyword>
<dbReference type="InterPro" id="IPR011254">
    <property type="entry name" value="Prismane-like_sf"/>
</dbReference>
<dbReference type="InterPro" id="IPR010047">
    <property type="entry name" value="CODH"/>
</dbReference>
<keyword evidence="3" id="KW-0533">Nickel</keyword>
<keyword evidence="6 9" id="KW-0408">Iron</keyword>
<protein>
    <recommendedName>
        <fullName evidence="9">Carbon monoxide dehydrogenase</fullName>
        <ecNumber evidence="9">1.2.7.4</ecNumber>
    </recommendedName>
</protein>
<organism evidence="10 11">
    <name type="scientific">Desulfoluna limicola</name>
    <dbReference type="NCBI Taxonomy" id="2810562"/>
    <lineage>
        <taxon>Bacteria</taxon>
        <taxon>Pseudomonadati</taxon>
        <taxon>Thermodesulfobacteriota</taxon>
        <taxon>Desulfobacteria</taxon>
        <taxon>Desulfobacterales</taxon>
        <taxon>Desulfolunaceae</taxon>
        <taxon>Desulfoluna</taxon>
    </lineage>
</organism>
<dbReference type="Gene3D" id="1.20.1270.30">
    <property type="match status" value="1"/>
</dbReference>
<proteinExistence type="predicted"/>
<dbReference type="PANTHER" id="PTHR30109:SF4">
    <property type="entry name" value="CARBON MONOXIDE DEHYDROGENASE"/>
    <property type="match status" value="1"/>
</dbReference>
<dbReference type="PANTHER" id="PTHR30109">
    <property type="entry name" value="HYDROXYLAMINE REDUCTASE"/>
    <property type="match status" value="1"/>
</dbReference>
<dbReference type="RefSeq" id="WP_236888697.1">
    <property type="nucleotide sequence ID" value="NZ_AP024488.1"/>
</dbReference>
<comment type="catalytic activity">
    <reaction evidence="8 9">
        <text>CO + 2 oxidized [2Fe-2S]-[ferredoxin] + H2O = 2 reduced [2Fe-2S]-[ferredoxin] + CO2 + 2 H(+)</text>
        <dbReference type="Rhea" id="RHEA:21040"/>
        <dbReference type="Rhea" id="RHEA-COMP:10000"/>
        <dbReference type="Rhea" id="RHEA-COMP:10001"/>
        <dbReference type="ChEBI" id="CHEBI:15377"/>
        <dbReference type="ChEBI" id="CHEBI:15378"/>
        <dbReference type="ChEBI" id="CHEBI:16526"/>
        <dbReference type="ChEBI" id="CHEBI:17245"/>
        <dbReference type="ChEBI" id="CHEBI:33737"/>
        <dbReference type="ChEBI" id="CHEBI:33738"/>
        <dbReference type="EC" id="1.2.7.4"/>
    </reaction>
</comment>
<dbReference type="NCBIfam" id="TIGR01702">
    <property type="entry name" value="CO_DH_cata"/>
    <property type="match status" value="1"/>
</dbReference>
<accession>A0ABM7PJC7</accession>
<dbReference type="SUPFAM" id="SSF56821">
    <property type="entry name" value="Prismane protein-like"/>
    <property type="match status" value="1"/>
</dbReference>
<gene>
    <name evidence="10" type="primary">cooS_2</name>
    <name evidence="10" type="ORF">DSLASN_29000</name>
</gene>
<evidence type="ECO:0000256" key="2">
    <source>
        <dbReference type="ARBA" id="ARBA00022485"/>
    </source>
</evidence>
<dbReference type="Pfam" id="PF03063">
    <property type="entry name" value="Prismane"/>
    <property type="match status" value="1"/>
</dbReference>